<dbReference type="InterPro" id="IPR009825">
    <property type="entry name" value="ECF_substrate-spec-like"/>
</dbReference>
<feature type="transmembrane region" description="Helical" evidence="3">
    <location>
        <begin position="135"/>
        <end position="151"/>
    </location>
</feature>
<sequence length="160" mass="16734">MVRNISLFGVMTALVVAISMMFIIPVPATNGFITLCDAGIYLAALLFGPVGGLSVGALSGGMIDLLSGYPQWIFFSVVIHGLQGWVAGIGYQKGRNSHLIGLLLGSIIMVVGYALATTLLYGIPAGLASIPTNSIQAGFGSVVAYFVAPMLKTRVIWKRG</sequence>
<dbReference type="PANTHER" id="PTHR37815:SF3">
    <property type="entry name" value="UPF0397 PROTEIN SPR0429"/>
    <property type="match status" value="1"/>
</dbReference>
<feature type="transmembrane region" description="Helical" evidence="3">
    <location>
        <begin position="69"/>
        <end position="87"/>
    </location>
</feature>
<keyword evidence="2 3" id="KW-1133">Transmembrane helix</keyword>
<organism evidence="4 5">
    <name type="scientific">Candidatus Enterococcus willemsii</name>
    <dbReference type="NCBI Taxonomy" id="1857215"/>
    <lineage>
        <taxon>Bacteria</taxon>
        <taxon>Bacillati</taxon>
        <taxon>Bacillota</taxon>
        <taxon>Bacilli</taxon>
        <taxon>Lactobacillales</taxon>
        <taxon>Enterococcaceae</taxon>
        <taxon>Enterococcus</taxon>
    </lineage>
</organism>
<evidence type="ECO:0000313" key="5">
    <source>
        <dbReference type="Proteomes" id="UP000782705"/>
    </source>
</evidence>
<proteinExistence type="predicted"/>
<protein>
    <submittedName>
        <fullName evidence="4">ECF transporter S component</fullName>
    </submittedName>
</protein>
<feature type="transmembrane region" description="Helical" evidence="3">
    <location>
        <begin position="40"/>
        <end position="63"/>
    </location>
</feature>
<feature type="transmembrane region" description="Helical" evidence="3">
    <location>
        <begin position="99"/>
        <end position="123"/>
    </location>
</feature>
<dbReference type="PANTHER" id="PTHR37815">
    <property type="entry name" value="UPF0397 PROTEIN BC_2624-RELATED"/>
    <property type="match status" value="1"/>
</dbReference>
<dbReference type="Pfam" id="PF07155">
    <property type="entry name" value="ECF-ribofla_trS"/>
    <property type="match status" value="1"/>
</dbReference>
<keyword evidence="3" id="KW-0472">Membrane</keyword>
<dbReference type="EMBL" id="MAEL01000038">
    <property type="protein sequence ID" value="KAF1303746.1"/>
    <property type="molecule type" value="Genomic_DNA"/>
</dbReference>
<evidence type="ECO:0000256" key="3">
    <source>
        <dbReference type="SAM" id="Phobius"/>
    </source>
</evidence>
<dbReference type="Proteomes" id="UP000782705">
    <property type="component" value="Unassembled WGS sequence"/>
</dbReference>
<dbReference type="Gene3D" id="1.10.1760.20">
    <property type="match status" value="1"/>
</dbReference>
<keyword evidence="5" id="KW-1185">Reference proteome</keyword>
<accession>A0ABQ6YZ62</accession>
<reference evidence="4 5" key="1">
    <citation type="submission" date="2016-06" db="EMBL/GenBank/DDBJ databases">
        <title>Four novel species of enterococci isolated from chicken manure.</title>
        <authorList>
            <person name="Van Tyne D."/>
        </authorList>
    </citation>
    <scope>NUCLEOTIDE SEQUENCE [LARGE SCALE GENOMIC DNA]</scope>
    <source>
        <strain evidence="4 5">CU12B</strain>
    </source>
</reference>
<comment type="caution">
    <text evidence="4">The sequence shown here is derived from an EMBL/GenBank/DDBJ whole genome shotgun (WGS) entry which is preliminary data.</text>
</comment>
<dbReference type="RefSeq" id="WP_161902094.1">
    <property type="nucleotide sequence ID" value="NZ_MAEL01000038.1"/>
</dbReference>
<name>A0ABQ6YZ62_9ENTE</name>
<evidence type="ECO:0000256" key="2">
    <source>
        <dbReference type="ARBA" id="ARBA00022989"/>
    </source>
</evidence>
<gene>
    <name evidence="4" type="ORF">BAU17_11205</name>
</gene>
<keyword evidence="1 3" id="KW-0812">Transmembrane</keyword>
<evidence type="ECO:0000313" key="4">
    <source>
        <dbReference type="EMBL" id="KAF1303746.1"/>
    </source>
</evidence>
<feature type="transmembrane region" description="Helical" evidence="3">
    <location>
        <begin position="6"/>
        <end position="28"/>
    </location>
</feature>
<evidence type="ECO:0000256" key="1">
    <source>
        <dbReference type="ARBA" id="ARBA00022692"/>
    </source>
</evidence>